<dbReference type="PANTHER" id="PTHR45989:SF1">
    <property type="entry name" value="TRANSLATION INITIATION FACTOR EIF-2B SUBUNIT GAMMA"/>
    <property type="match status" value="1"/>
</dbReference>
<reference evidence="13" key="1">
    <citation type="submission" date="2021-01" db="EMBL/GenBank/DDBJ databases">
        <authorList>
            <person name="Corre E."/>
            <person name="Pelletier E."/>
            <person name="Niang G."/>
            <person name="Scheremetjew M."/>
            <person name="Finn R."/>
            <person name="Kale V."/>
            <person name="Holt S."/>
            <person name="Cochrane G."/>
            <person name="Meng A."/>
            <person name="Brown T."/>
            <person name="Cohen L."/>
        </authorList>
    </citation>
    <scope>NUCLEOTIDE SEQUENCE</scope>
    <source>
        <strain evidence="13">CCMP443</strain>
    </source>
</reference>
<dbReference type="InterPro" id="IPR029044">
    <property type="entry name" value="Nucleotide-diphossugar_trans"/>
</dbReference>
<evidence type="ECO:0000256" key="10">
    <source>
        <dbReference type="SAM" id="MobiDB-lite"/>
    </source>
</evidence>
<dbReference type="Gene3D" id="3.90.550.10">
    <property type="entry name" value="Spore Coat Polysaccharide Biosynthesis Protein SpsA, Chain A"/>
    <property type="match status" value="1"/>
</dbReference>
<evidence type="ECO:0000256" key="6">
    <source>
        <dbReference type="ARBA" id="ARBA00044196"/>
    </source>
</evidence>
<dbReference type="Pfam" id="PF00483">
    <property type="entry name" value="NTP_transferase"/>
    <property type="match status" value="1"/>
</dbReference>
<evidence type="ECO:0000256" key="5">
    <source>
        <dbReference type="ARBA" id="ARBA00022917"/>
    </source>
</evidence>
<dbReference type="InterPro" id="IPR051960">
    <property type="entry name" value="eIF2B_gamma"/>
</dbReference>
<dbReference type="InterPro" id="IPR005835">
    <property type="entry name" value="NTP_transferase_dom"/>
</dbReference>
<evidence type="ECO:0000313" key="13">
    <source>
        <dbReference type="EMBL" id="CAD8798815.1"/>
    </source>
</evidence>
<dbReference type="GO" id="GO:0002183">
    <property type="term" value="P:cytoplasmic translational initiation"/>
    <property type="evidence" value="ECO:0007669"/>
    <property type="project" value="TreeGrafter"/>
</dbReference>
<dbReference type="InterPro" id="IPR056729">
    <property type="entry name" value="GMPPB_C"/>
</dbReference>
<comment type="similarity">
    <text evidence="2">Belongs to the eIF-2B gamma/epsilon subunits family.</text>
</comment>
<keyword evidence="4" id="KW-0396">Initiation factor</keyword>
<dbReference type="AlphaFoldDB" id="A0A7S0VX29"/>
<evidence type="ECO:0000256" key="4">
    <source>
        <dbReference type="ARBA" id="ARBA00022540"/>
    </source>
</evidence>
<keyword evidence="5" id="KW-0648">Protein biosynthesis</keyword>
<keyword evidence="3" id="KW-0963">Cytoplasm</keyword>
<dbReference type="CDD" id="cd04198">
    <property type="entry name" value="eIF-2B_gamma_N"/>
    <property type="match status" value="1"/>
</dbReference>
<sequence>MLEFQAIILAGGTGTHLYPMTEGVTKCLLPVAGHPLIHYQLKLLEAHGFKEVIVCTCAEAREELLNYVQQFPALQVDLQVVDAEAETADVLRSIKSRITKDFVVVAGDLITDVKIYHLADVHRINDATCTILLRAPKKPDPRQQGAKPVKEAPGPADFVGLDEKGTRLLYIKPVADVEDRLTVPRRQLTQFPNMQVTKKMLDAHLYIFSRWVLDLLDAHRDIASIKTELVPFLVNQAQFGGKPVPGQPTLSRTDVGDDSIIGTPVPRDSPPEAEGESHVPVKCHAMLLEDGYCARADTLRSYREMNFDVPRHGHGDSVPWDRHAKSFGDKTEEERKALSKQVGSECVVGEGFVIGDRSSVKKSVVGKHVTVGANVKIDNCILLGHTSIEDNVAMSGCTVGSNCHVGKESTLSNCNLSARYSVEEESEHKNENLCLEADE</sequence>
<evidence type="ECO:0000259" key="12">
    <source>
        <dbReference type="Pfam" id="PF25087"/>
    </source>
</evidence>
<name>A0A7S0VX29_9CRYP</name>
<gene>
    <name evidence="13" type="ORF">HTEP1355_LOCUS12456</name>
</gene>
<feature type="domain" description="Mannose-1-phosphate guanyltransferase C-terminal" evidence="12">
    <location>
        <begin position="345"/>
        <end position="418"/>
    </location>
</feature>
<evidence type="ECO:0000256" key="8">
    <source>
        <dbReference type="ARBA" id="ARBA00045373"/>
    </source>
</evidence>
<evidence type="ECO:0000256" key="7">
    <source>
        <dbReference type="ARBA" id="ARBA00044229"/>
    </source>
</evidence>
<comment type="subcellular location">
    <subcellularLocation>
        <location evidence="1">Cytoplasm</location>
        <location evidence="1">Cytosol</location>
    </subcellularLocation>
</comment>
<dbReference type="EMBL" id="HBFN01021401">
    <property type="protein sequence ID" value="CAD8798815.1"/>
    <property type="molecule type" value="Transcribed_RNA"/>
</dbReference>
<comment type="subunit">
    <text evidence="9">Component of the translation initiation factor 2B (eIF2B) complex which is a heterodecamer of two sets of five different subunits: alpha, beta, gamma, delta and epsilon. Subunits alpha, beta and delta comprise a regulatory subcomplex and subunits epsilon and gamma comprise a catalytic subcomplex. Within the complex, the hexameric regulatory complex resides at the center, with the two heterodimeric catalytic subcomplexes bound on opposite sides.</text>
</comment>
<dbReference type="GO" id="GO:0005851">
    <property type="term" value="C:eukaryotic translation initiation factor 2B complex"/>
    <property type="evidence" value="ECO:0007669"/>
    <property type="project" value="TreeGrafter"/>
</dbReference>
<comment type="function">
    <text evidence="8">Acts as a component of the translation initiation factor 2B (eIF2B) complex, which catalyzes the exchange of GDP for GTP on the eukaryotic initiation factor 2 (eIF2) complex gamma subunit. Its guanine nucleotide exchange factor activity is repressed when bound to eIF2 complex phosphorylated on the alpha subunit, thereby limiting the amount of methionyl-initiator methionine tRNA available to the ribosome and consequently global translation is repressed.</text>
</comment>
<evidence type="ECO:0000256" key="2">
    <source>
        <dbReference type="ARBA" id="ARBA00007878"/>
    </source>
</evidence>
<proteinExistence type="inferred from homology"/>
<accession>A0A7S0VX29</accession>
<dbReference type="SUPFAM" id="SSF53448">
    <property type="entry name" value="Nucleotide-diphospho-sugar transferases"/>
    <property type="match status" value="1"/>
</dbReference>
<feature type="domain" description="Nucleotidyl transferase" evidence="11">
    <location>
        <begin position="6"/>
        <end position="143"/>
    </location>
</feature>
<organism evidence="13">
    <name type="scientific">Hemiselmis tepida</name>
    <dbReference type="NCBI Taxonomy" id="464990"/>
    <lineage>
        <taxon>Eukaryota</taxon>
        <taxon>Cryptophyceae</taxon>
        <taxon>Cryptomonadales</taxon>
        <taxon>Hemiselmidaceae</taxon>
        <taxon>Hemiselmis</taxon>
    </lineage>
</organism>
<dbReference type="GO" id="GO:0003743">
    <property type="term" value="F:translation initiation factor activity"/>
    <property type="evidence" value="ECO:0007669"/>
    <property type="project" value="UniProtKB-KW"/>
</dbReference>
<evidence type="ECO:0000256" key="9">
    <source>
        <dbReference type="ARBA" id="ARBA00046432"/>
    </source>
</evidence>
<evidence type="ECO:0000256" key="3">
    <source>
        <dbReference type="ARBA" id="ARBA00022490"/>
    </source>
</evidence>
<evidence type="ECO:0000256" key="1">
    <source>
        <dbReference type="ARBA" id="ARBA00004514"/>
    </source>
</evidence>
<dbReference type="Gene3D" id="2.160.10.10">
    <property type="entry name" value="Hexapeptide repeat proteins"/>
    <property type="match status" value="1"/>
</dbReference>
<protein>
    <recommendedName>
        <fullName evidence="6">Translation initiation factor eIF2B subunit gamma</fullName>
    </recommendedName>
    <alternativeName>
        <fullName evidence="7">eIF2B GDP-GTP exchange factor subunit gamma</fullName>
    </alternativeName>
</protein>
<evidence type="ECO:0000259" key="11">
    <source>
        <dbReference type="Pfam" id="PF00483"/>
    </source>
</evidence>
<dbReference type="Pfam" id="PF25087">
    <property type="entry name" value="GMPPB_C"/>
    <property type="match status" value="1"/>
</dbReference>
<dbReference type="GO" id="GO:0005829">
    <property type="term" value="C:cytosol"/>
    <property type="evidence" value="ECO:0007669"/>
    <property type="project" value="UniProtKB-SubCell"/>
</dbReference>
<feature type="region of interest" description="Disordered" evidence="10">
    <location>
        <begin position="137"/>
        <end position="156"/>
    </location>
</feature>
<dbReference type="GO" id="GO:0005085">
    <property type="term" value="F:guanyl-nucleotide exchange factor activity"/>
    <property type="evidence" value="ECO:0007669"/>
    <property type="project" value="TreeGrafter"/>
</dbReference>
<feature type="region of interest" description="Disordered" evidence="10">
    <location>
        <begin position="243"/>
        <end position="278"/>
    </location>
</feature>
<dbReference type="PANTHER" id="PTHR45989">
    <property type="entry name" value="TRANSLATION INITIATION FACTOR EIF-2B SUBUNIT GAMMA"/>
    <property type="match status" value="1"/>
</dbReference>